<gene>
    <name evidence="1" type="ORF">S12H4_47542</name>
</gene>
<sequence length="103" mass="10867">MPNGFGRGAGFRGGMGFGFRGSSPPWPYVGLGRGGLPRCGYFLSGAAGIPTARPYQQPPFYAATSPAPGTSPFAPQMTKEEELNFLKGEAEVIKGQLEQIEAK</sequence>
<comment type="caution">
    <text evidence="1">The sequence shown here is derived from an EMBL/GenBank/DDBJ whole genome shotgun (WGS) entry which is preliminary data.</text>
</comment>
<accession>X1U1C7</accession>
<name>X1U1C7_9ZZZZ</name>
<dbReference type="AlphaFoldDB" id="X1U1C7"/>
<organism evidence="1">
    <name type="scientific">marine sediment metagenome</name>
    <dbReference type="NCBI Taxonomy" id="412755"/>
    <lineage>
        <taxon>unclassified sequences</taxon>
        <taxon>metagenomes</taxon>
        <taxon>ecological metagenomes</taxon>
    </lineage>
</organism>
<evidence type="ECO:0008006" key="2">
    <source>
        <dbReference type="Google" id="ProtNLM"/>
    </source>
</evidence>
<feature type="non-terminal residue" evidence="1">
    <location>
        <position position="103"/>
    </location>
</feature>
<dbReference type="EMBL" id="BARW01029610">
    <property type="protein sequence ID" value="GAJ11368.1"/>
    <property type="molecule type" value="Genomic_DNA"/>
</dbReference>
<reference evidence="1" key="1">
    <citation type="journal article" date="2014" name="Front. Microbiol.">
        <title>High frequency of phylogenetically diverse reductive dehalogenase-homologous genes in deep subseafloor sedimentary metagenomes.</title>
        <authorList>
            <person name="Kawai M."/>
            <person name="Futagami T."/>
            <person name="Toyoda A."/>
            <person name="Takaki Y."/>
            <person name="Nishi S."/>
            <person name="Hori S."/>
            <person name="Arai W."/>
            <person name="Tsubouchi T."/>
            <person name="Morono Y."/>
            <person name="Uchiyama I."/>
            <person name="Ito T."/>
            <person name="Fujiyama A."/>
            <person name="Inagaki F."/>
            <person name="Takami H."/>
        </authorList>
    </citation>
    <scope>NUCLEOTIDE SEQUENCE</scope>
    <source>
        <strain evidence="1">Expedition CK06-06</strain>
    </source>
</reference>
<protein>
    <recommendedName>
        <fullName evidence="2">DUF5320 domain-containing protein</fullName>
    </recommendedName>
</protein>
<evidence type="ECO:0000313" key="1">
    <source>
        <dbReference type="EMBL" id="GAJ11368.1"/>
    </source>
</evidence>
<proteinExistence type="predicted"/>